<dbReference type="Pfam" id="PF00501">
    <property type="entry name" value="AMP-binding"/>
    <property type="match status" value="1"/>
</dbReference>
<dbReference type="InterPro" id="IPR025110">
    <property type="entry name" value="AMP-bd_C"/>
</dbReference>
<evidence type="ECO:0000259" key="4">
    <source>
        <dbReference type="Pfam" id="PF13193"/>
    </source>
</evidence>
<dbReference type="EMBL" id="GU474885">
    <property type="protein sequence ID" value="ADI18248.1"/>
    <property type="molecule type" value="Genomic_DNA"/>
</dbReference>
<dbReference type="InterPro" id="IPR045851">
    <property type="entry name" value="AMP-bd_C_sf"/>
</dbReference>
<dbReference type="Gene3D" id="3.40.50.12780">
    <property type="entry name" value="N-terminal domain of ligase-like"/>
    <property type="match status" value="1"/>
</dbReference>
<feature type="domain" description="AMP-dependent synthetase/ligase" evidence="3">
    <location>
        <begin position="7"/>
        <end position="375"/>
    </location>
</feature>
<dbReference type="PANTHER" id="PTHR24096:SF267">
    <property type="entry name" value="MALONATE--COA LIGASE ACSF3, MITOCHONDRIAL"/>
    <property type="match status" value="1"/>
</dbReference>
<comment type="similarity">
    <text evidence="1">Belongs to the ATP-dependent AMP-binding enzyme family.</text>
</comment>
<accession>E0XV07</accession>
<dbReference type="Pfam" id="PF13193">
    <property type="entry name" value="AMP-binding_C"/>
    <property type="match status" value="1"/>
</dbReference>
<protein>
    <submittedName>
        <fullName evidence="5">Acyl-CoA synthetases (AMP-forming)/AMP-acid ligases II</fullName>
    </submittedName>
</protein>
<evidence type="ECO:0000259" key="3">
    <source>
        <dbReference type="Pfam" id="PF00501"/>
    </source>
</evidence>
<dbReference type="Gene3D" id="3.30.300.30">
    <property type="match status" value="1"/>
</dbReference>
<evidence type="ECO:0000256" key="2">
    <source>
        <dbReference type="ARBA" id="ARBA00022598"/>
    </source>
</evidence>
<sequence length="519" mass="57401">MRVIDYFDKAVTAAPDKIAFTDKHGTYTYAEMRQFSNAIAVALQTGGMEDLAGIAVYSPNCSDAFACVIATLRAGGTWVPINAKNAIDANVDFMNLTDCEWLFYHSSFAQFIPAIRRQVTNLKYLVCIDKDDQAYPSLQAFAEDSYGRVPAEIGYDTHRRSTVLGSGGTTGRSKGILWDNLTWATLIAETSITMPSARPPVHLCAAPMTHGAGILTFMLTPQTPTNVIVDKIDPLELMKSIEKHRVTHIFLPPTVLYAMLAHPRVREFDYSSLTHFLIAASPVAPDKLVEAIDVFGPCMCQCYGQVEAPMLITYLPQADLVEALGDESLRHRLKSCGKPCSQTRVAIMDDKGKILPRGERGEIVVQGNLVAPCYYLNPEATDEARRYGWHHTGDIGYWDEDGYVYIVDRAKDMIITGGFNVFSAEVENAINGHAAVENCAVVGTPDEKWGEMVTAIVVLRPNQSVTVEELIAFTKERIGSVKAPKNIEFWDDMPRSAVGKILKNEIRKTFWEGSERAVN</sequence>
<evidence type="ECO:0000256" key="1">
    <source>
        <dbReference type="ARBA" id="ARBA00006432"/>
    </source>
</evidence>
<name>E0XV07_9GAMM</name>
<evidence type="ECO:0000313" key="5">
    <source>
        <dbReference type="EMBL" id="ADI18248.1"/>
    </source>
</evidence>
<dbReference type="InterPro" id="IPR000873">
    <property type="entry name" value="AMP-dep_synth/lig_dom"/>
</dbReference>
<feature type="domain" description="AMP-binding enzyme C-terminal" evidence="4">
    <location>
        <begin position="425"/>
        <end position="500"/>
    </location>
</feature>
<reference evidence="5" key="1">
    <citation type="journal article" date="2011" name="Environ. Microbiol.">
        <title>Time-series analyses of Monterey Bay coastal microbial picoplankton using a 'genome proxy' microarray.</title>
        <authorList>
            <person name="Rich V.I."/>
            <person name="Pham V.D."/>
            <person name="Eppley J."/>
            <person name="Shi Y."/>
            <person name="DeLong E.F."/>
        </authorList>
    </citation>
    <scope>NUCLEOTIDE SEQUENCE</scope>
</reference>
<dbReference type="PANTHER" id="PTHR24096">
    <property type="entry name" value="LONG-CHAIN-FATTY-ACID--COA LIGASE"/>
    <property type="match status" value="1"/>
</dbReference>
<dbReference type="GO" id="GO:0016405">
    <property type="term" value="F:CoA-ligase activity"/>
    <property type="evidence" value="ECO:0007669"/>
    <property type="project" value="TreeGrafter"/>
</dbReference>
<organism evidence="5">
    <name type="scientific">uncultured Chromatiales bacterium HF0200_41F04</name>
    <dbReference type="NCBI Taxonomy" id="710740"/>
    <lineage>
        <taxon>Bacteria</taxon>
        <taxon>Pseudomonadati</taxon>
        <taxon>Pseudomonadota</taxon>
        <taxon>Gammaproteobacteria</taxon>
        <taxon>Chromatiales</taxon>
        <taxon>environmental samples</taxon>
    </lineage>
</organism>
<dbReference type="SUPFAM" id="SSF56801">
    <property type="entry name" value="Acetyl-CoA synthetase-like"/>
    <property type="match status" value="1"/>
</dbReference>
<keyword evidence="2 5" id="KW-0436">Ligase</keyword>
<dbReference type="InterPro" id="IPR042099">
    <property type="entry name" value="ANL_N_sf"/>
</dbReference>
<proteinExistence type="inferred from homology"/>
<dbReference type="FunFam" id="3.30.300.30:FF:000008">
    <property type="entry name" value="2,3-dihydroxybenzoate-AMP ligase"/>
    <property type="match status" value="1"/>
</dbReference>
<dbReference type="AlphaFoldDB" id="E0XV07"/>